<comment type="caution">
    <text evidence="1">The sequence shown here is derived from an EMBL/GenBank/DDBJ whole genome shotgun (WGS) entry which is preliminary data.</text>
</comment>
<accession>A0A4R5KYD2</accession>
<name>A0A4R5KYD2_9MICC</name>
<dbReference type="Proteomes" id="UP000295511">
    <property type="component" value="Unassembled WGS sequence"/>
</dbReference>
<dbReference type="OrthoDB" id="505641at2"/>
<dbReference type="EMBL" id="SMRU01000004">
    <property type="protein sequence ID" value="TDG00061.1"/>
    <property type="molecule type" value="Genomic_DNA"/>
</dbReference>
<evidence type="ECO:0000313" key="2">
    <source>
        <dbReference type="Proteomes" id="UP000295511"/>
    </source>
</evidence>
<reference evidence="1 2" key="1">
    <citation type="submission" date="2019-03" db="EMBL/GenBank/DDBJ databases">
        <title>Whole genome sequence of Arthrobacter sp JH1-1.</title>
        <authorList>
            <person name="Trinh H.N."/>
        </authorList>
    </citation>
    <scope>NUCLEOTIDE SEQUENCE [LARGE SCALE GENOMIC DNA]</scope>
    <source>
        <strain evidence="1 2">JH1-1</strain>
    </source>
</reference>
<evidence type="ECO:0008006" key="3">
    <source>
        <dbReference type="Google" id="ProtNLM"/>
    </source>
</evidence>
<keyword evidence="2" id="KW-1185">Reference proteome</keyword>
<dbReference type="Gene3D" id="3.20.20.80">
    <property type="entry name" value="Glycosidases"/>
    <property type="match status" value="1"/>
</dbReference>
<protein>
    <recommendedName>
        <fullName evidence="3">Glycoside hydrolase family 42 N-terminal domain-containing protein</fullName>
    </recommendedName>
</protein>
<evidence type="ECO:0000313" key="1">
    <source>
        <dbReference type="EMBL" id="TDG00061.1"/>
    </source>
</evidence>
<gene>
    <name evidence="1" type="ORF">E1809_04655</name>
</gene>
<dbReference type="AlphaFoldDB" id="A0A4R5KYD2"/>
<organism evidence="1 2">
    <name type="scientific">Arthrobacter terricola</name>
    <dbReference type="NCBI Taxonomy" id="2547396"/>
    <lineage>
        <taxon>Bacteria</taxon>
        <taxon>Bacillati</taxon>
        <taxon>Actinomycetota</taxon>
        <taxon>Actinomycetes</taxon>
        <taxon>Micrococcales</taxon>
        <taxon>Micrococcaceae</taxon>
        <taxon>Arthrobacter</taxon>
    </lineage>
</organism>
<sequence>MAPYAAAPSAAAPTAVPLPAGVTVRDIDGGAQYYGKFPNGLPSSANYFPVGIWFESVLNSTDVPLDKAAGINTYVELTAGSNVQFIKDGGLYAIPSWTSPLASGFLLSDEADMWAGPGSTAWTGNYPGAGTVCSPADSKCGFTVQQTLVPHAPAGMMVYSNYGKGVTFWESSAEAGQFVNSYQQVVSADNYWFTDPSICAPTEGGQMLPTPRALTDAECRKASNYGWTVDRVRSFVSPKGNIPVWAFVELGHPFTEASAPTITGPEIRAAVWSSIIHGARGITYFNHSFGGDCLSQHVLRDACGAAIRPTVTAVNQQIAELAPVLNSPFVDGVATTSGSVDVAVKAYNKSLYIIANSTQAASQSVTVSLKCGGGSSATVLGENRSVAMANGSFTDAFADSNAVHIYKVEGGNGCGI</sequence>
<proteinExistence type="predicted"/>